<reference evidence="3" key="1">
    <citation type="journal article" date="2020" name="mSystems">
        <title>Genome- and Community-Level Interaction Insights into Carbon Utilization and Element Cycling Functions of Hydrothermarchaeota in Hydrothermal Sediment.</title>
        <authorList>
            <person name="Zhou Z."/>
            <person name="Liu Y."/>
            <person name="Xu W."/>
            <person name="Pan J."/>
            <person name="Luo Z.H."/>
            <person name="Li M."/>
        </authorList>
    </citation>
    <scope>NUCLEOTIDE SEQUENCE [LARGE SCALE GENOMIC DNA]</scope>
    <source>
        <strain evidence="3">SpSt-97</strain>
    </source>
</reference>
<dbReference type="Pfam" id="PF00534">
    <property type="entry name" value="Glycos_transf_1"/>
    <property type="match status" value="1"/>
</dbReference>
<dbReference type="Gene3D" id="3.40.50.2000">
    <property type="entry name" value="Glycogen Phosphorylase B"/>
    <property type="match status" value="2"/>
</dbReference>
<feature type="domain" description="Glycosyltransferase subfamily 4-like N-terminal" evidence="2">
    <location>
        <begin position="18"/>
        <end position="205"/>
    </location>
</feature>
<dbReference type="InterPro" id="IPR028098">
    <property type="entry name" value="Glyco_trans_4-like_N"/>
</dbReference>
<dbReference type="InterPro" id="IPR050194">
    <property type="entry name" value="Glycosyltransferase_grp1"/>
</dbReference>
<dbReference type="InterPro" id="IPR001296">
    <property type="entry name" value="Glyco_trans_1"/>
</dbReference>
<name>A0A7C3UB34_9EURY</name>
<dbReference type="CDD" id="cd03823">
    <property type="entry name" value="GT4_ExpE7-like"/>
    <property type="match status" value="1"/>
</dbReference>
<proteinExistence type="predicted"/>
<keyword evidence="3" id="KW-0808">Transferase</keyword>
<protein>
    <submittedName>
        <fullName evidence="3">Glycosyltransferase</fullName>
    </submittedName>
</protein>
<dbReference type="GO" id="GO:0016757">
    <property type="term" value="F:glycosyltransferase activity"/>
    <property type="evidence" value="ECO:0007669"/>
    <property type="project" value="InterPro"/>
</dbReference>
<comment type="caution">
    <text evidence="3">The sequence shown here is derived from an EMBL/GenBank/DDBJ whole genome shotgun (WGS) entry which is preliminary data.</text>
</comment>
<feature type="domain" description="Glycosyl transferase family 1" evidence="1">
    <location>
        <begin position="213"/>
        <end position="373"/>
    </location>
</feature>
<organism evidence="3">
    <name type="scientific">Geoglobus ahangari</name>
    <dbReference type="NCBI Taxonomy" id="113653"/>
    <lineage>
        <taxon>Archaea</taxon>
        <taxon>Methanobacteriati</taxon>
        <taxon>Methanobacteriota</taxon>
        <taxon>Archaeoglobi</taxon>
        <taxon>Archaeoglobales</taxon>
        <taxon>Archaeoglobaceae</taxon>
        <taxon>Geoglobus</taxon>
    </lineage>
</organism>
<dbReference type="PANTHER" id="PTHR45947:SF3">
    <property type="entry name" value="SULFOQUINOVOSYL TRANSFERASE SQD2"/>
    <property type="match status" value="1"/>
</dbReference>
<evidence type="ECO:0000259" key="1">
    <source>
        <dbReference type="Pfam" id="PF00534"/>
    </source>
</evidence>
<accession>A0A7C3UB34</accession>
<evidence type="ECO:0000259" key="2">
    <source>
        <dbReference type="Pfam" id="PF13439"/>
    </source>
</evidence>
<sequence length="401" mass="45956">MKMKIGLISSLYPPYILGGAEIIVKKTAEWLVRKGHEVFVITTSPDRKAFTETVRGVKVYRINPINVYTMYNHQRQLEILKPIWHGIDIWNPHSYIIVKSVLEKEKPDIVHVHNFKGLSLSVFSAVKRLNLPLMFTAHDYSLICPRANLLRRSGEICSDPSPLCKAYAKVQKFLVDSKSDLVTAPSQFVIDKLREAGLFRNVRTIKLPLGIEINDKKPEKGYETIEVLYVGNLSRHKGLHVLIKAFKELKFENVRLHVVGKGKDESEFRMMAKSDPRIIFHGFLPEKELLQLYQKANVTVAPSIWYETFGLIILESFSCGTPVVGSKIGAYKDLIEEGINGYLFEAGNAYQLKKILEYLIENPAELRRLENGAIESVKKYDIRKYIETLEELFKEVRANYV</sequence>
<dbReference type="PANTHER" id="PTHR45947">
    <property type="entry name" value="SULFOQUINOVOSYL TRANSFERASE SQD2"/>
    <property type="match status" value="1"/>
</dbReference>
<evidence type="ECO:0000313" key="3">
    <source>
        <dbReference type="EMBL" id="HGE65630.1"/>
    </source>
</evidence>
<gene>
    <name evidence="3" type="ORF">ENX77_00595</name>
</gene>
<dbReference type="EMBL" id="DTPI01000005">
    <property type="protein sequence ID" value="HGE65630.1"/>
    <property type="molecule type" value="Genomic_DNA"/>
</dbReference>
<dbReference type="Pfam" id="PF13439">
    <property type="entry name" value="Glyco_transf_4"/>
    <property type="match status" value="1"/>
</dbReference>
<dbReference type="AlphaFoldDB" id="A0A7C3UB34"/>
<dbReference type="SUPFAM" id="SSF53756">
    <property type="entry name" value="UDP-Glycosyltransferase/glycogen phosphorylase"/>
    <property type="match status" value="1"/>
</dbReference>